<feature type="transmembrane region" description="Helical" evidence="7">
    <location>
        <begin position="292"/>
        <end position="319"/>
    </location>
</feature>
<keyword evidence="4 7" id="KW-0812">Transmembrane</keyword>
<dbReference type="AlphaFoldDB" id="A0A7W8MTX9"/>
<comment type="subcellular location">
    <subcellularLocation>
        <location evidence="1">Cell membrane</location>
        <topology evidence="1">Multi-pass membrane protein</topology>
    </subcellularLocation>
</comment>
<comment type="caution">
    <text evidence="9">The sequence shown here is derived from an EMBL/GenBank/DDBJ whole genome shotgun (WGS) entry which is preliminary data.</text>
</comment>
<evidence type="ECO:0000313" key="10">
    <source>
        <dbReference type="Proteomes" id="UP000520011"/>
    </source>
</evidence>
<evidence type="ECO:0000313" key="9">
    <source>
        <dbReference type="EMBL" id="MBB5323278.1"/>
    </source>
</evidence>
<organism evidence="9 10">
    <name type="scientific">Anoxybacteroides tepidamans</name>
    <dbReference type="NCBI Taxonomy" id="265948"/>
    <lineage>
        <taxon>Bacteria</taxon>
        <taxon>Bacillati</taxon>
        <taxon>Bacillota</taxon>
        <taxon>Bacilli</taxon>
        <taxon>Bacillales</taxon>
        <taxon>Anoxybacillaceae</taxon>
        <taxon>Anoxybacteroides</taxon>
    </lineage>
</organism>
<dbReference type="PANTHER" id="PTHR42688:SF1">
    <property type="entry name" value="BLR5212 PROTEIN"/>
    <property type="match status" value="1"/>
</dbReference>
<dbReference type="InterPro" id="IPR052425">
    <property type="entry name" value="Uncharacterized_MFS-type"/>
</dbReference>
<feature type="domain" description="Major facilitator superfamily (MFS) profile" evidence="8">
    <location>
        <begin position="212"/>
        <end position="392"/>
    </location>
</feature>
<sequence>MEKRQSLNKLAYRFIILFGVISALGDITYEGARSVTGPYLHTLGASAVAIGLVTGVGEFLGYVLRIASGYWVDRTKSYWTITYVGYALLLSVPLLAFTGHWQLAALFFILERVGKAIRSPGKDTMLSFATKRVGTGYGFGLHEAIDQAGAFIGPLLLTLSFSLTNSYRTGFMWTLIPVFLLLVVLSYLRIKVPNPETMETSLPKGTEQVQANITLPSVFWRYIGFSFISMVGFVSFPLLSLHMSQRHIISPAWIPILYALAMGMDAMVALWVGKRYDRNGFKELLWIPVLSIPVVLLGFVNHSWMIVIAVICWGALMGIQETMMKAAIADLIPIHMRGRAYAIFNITLGLAMLIGSSMMGWMYETSISILIAFVMVTQIIALFLHRKVNKII</sequence>
<feature type="transmembrane region" description="Helical" evidence="7">
    <location>
        <begin position="85"/>
        <end position="110"/>
    </location>
</feature>
<evidence type="ECO:0000256" key="5">
    <source>
        <dbReference type="ARBA" id="ARBA00022989"/>
    </source>
</evidence>
<evidence type="ECO:0000256" key="7">
    <source>
        <dbReference type="SAM" id="Phobius"/>
    </source>
</evidence>
<dbReference type="InterPro" id="IPR020846">
    <property type="entry name" value="MFS_dom"/>
</dbReference>
<feature type="transmembrane region" description="Helical" evidence="7">
    <location>
        <begin position="12"/>
        <end position="29"/>
    </location>
</feature>
<dbReference type="Gene3D" id="1.20.1250.20">
    <property type="entry name" value="MFS general substrate transporter like domains"/>
    <property type="match status" value="2"/>
</dbReference>
<dbReference type="InterPro" id="IPR036259">
    <property type="entry name" value="MFS_trans_sf"/>
</dbReference>
<feature type="transmembrane region" description="Helical" evidence="7">
    <location>
        <begin position="170"/>
        <end position="190"/>
    </location>
</feature>
<evidence type="ECO:0000256" key="4">
    <source>
        <dbReference type="ARBA" id="ARBA00022692"/>
    </source>
</evidence>
<keyword evidence="2" id="KW-0813">Transport</keyword>
<evidence type="ECO:0000259" key="8">
    <source>
        <dbReference type="PROSITE" id="PS50850"/>
    </source>
</evidence>
<dbReference type="GO" id="GO:0022857">
    <property type="term" value="F:transmembrane transporter activity"/>
    <property type="evidence" value="ECO:0007669"/>
    <property type="project" value="InterPro"/>
</dbReference>
<feature type="transmembrane region" description="Helical" evidence="7">
    <location>
        <begin position="340"/>
        <end position="361"/>
    </location>
</feature>
<reference evidence="9 10" key="1">
    <citation type="submission" date="2020-08" db="EMBL/GenBank/DDBJ databases">
        <title>Genomic Encyclopedia of Type Strains, Phase IV (KMG-IV): sequencing the most valuable type-strain genomes for metagenomic binning, comparative biology and taxonomic classification.</title>
        <authorList>
            <person name="Goeker M."/>
        </authorList>
    </citation>
    <scope>NUCLEOTIDE SEQUENCE [LARGE SCALE GENOMIC DNA]</scope>
    <source>
        <strain evidence="9 10">DSM 16325</strain>
    </source>
</reference>
<keyword evidence="10" id="KW-1185">Reference proteome</keyword>
<dbReference type="GO" id="GO:0005886">
    <property type="term" value="C:plasma membrane"/>
    <property type="evidence" value="ECO:0007669"/>
    <property type="project" value="UniProtKB-SubCell"/>
</dbReference>
<evidence type="ECO:0000256" key="3">
    <source>
        <dbReference type="ARBA" id="ARBA00022475"/>
    </source>
</evidence>
<dbReference type="CDD" id="cd17370">
    <property type="entry name" value="MFS_MJ1317_like"/>
    <property type="match status" value="1"/>
</dbReference>
<keyword evidence="6 7" id="KW-0472">Membrane</keyword>
<dbReference type="Pfam" id="PF07690">
    <property type="entry name" value="MFS_1"/>
    <property type="match status" value="1"/>
</dbReference>
<dbReference type="EMBL" id="JACHEP010000001">
    <property type="protein sequence ID" value="MBB5323278.1"/>
    <property type="molecule type" value="Genomic_DNA"/>
</dbReference>
<proteinExistence type="predicted"/>
<evidence type="ECO:0000256" key="2">
    <source>
        <dbReference type="ARBA" id="ARBA00022448"/>
    </source>
</evidence>
<dbReference type="Proteomes" id="UP000520011">
    <property type="component" value="Unassembled WGS sequence"/>
</dbReference>
<gene>
    <name evidence="9" type="ORF">HNQ34_000355</name>
</gene>
<dbReference type="RefSeq" id="WP_183251024.1">
    <property type="nucleotide sequence ID" value="NZ_JACHEP010000001.1"/>
</dbReference>
<dbReference type="PANTHER" id="PTHR42688">
    <property type="entry name" value="CONSERVED PROTEIN"/>
    <property type="match status" value="1"/>
</dbReference>
<feature type="transmembrane region" description="Helical" evidence="7">
    <location>
        <begin position="367"/>
        <end position="384"/>
    </location>
</feature>
<dbReference type="PROSITE" id="PS50850">
    <property type="entry name" value="MFS"/>
    <property type="match status" value="1"/>
</dbReference>
<dbReference type="SUPFAM" id="SSF103473">
    <property type="entry name" value="MFS general substrate transporter"/>
    <property type="match status" value="1"/>
</dbReference>
<dbReference type="InterPro" id="IPR011701">
    <property type="entry name" value="MFS"/>
</dbReference>
<feature type="transmembrane region" description="Helical" evidence="7">
    <location>
        <begin position="41"/>
        <end position="64"/>
    </location>
</feature>
<evidence type="ECO:0000256" key="6">
    <source>
        <dbReference type="ARBA" id="ARBA00023136"/>
    </source>
</evidence>
<keyword evidence="5 7" id="KW-1133">Transmembrane helix</keyword>
<feature type="transmembrane region" description="Helical" evidence="7">
    <location>
        <begin position="252"/>
        <end position="272"/>
    </location>
</feature>
<accession>A0A7W8MTX9</accession>
<feature type="transmembrane region" description="Helical" evidence="7">
    <location>
        <begin position="219"/>
        <end position="240"/>
    </location>
</feature>
<keyword evidence="3" id="KW-1003">Cell membrane</keyword>
<name>A0A7W8MTX9_9BACL</name>
<protein>
    <submittedName>
        <fullName evidence="9">MFS family permease</fullName>
    </submittedName>
</protein>
<evidence type="ECO:0000256" key="1">
    <source>
        <dbReference type="ARBA" id="ARBA00004651"/>
    </source>
</evidence>